<reference evidence="1" key="1">
    <citation type="journal article" date="2023" name="BMC Genomics">
        <title>Chromosome-level genome assemblies of Cutaneotrichosporon spp. (Trichosporonales, Basidiomycota) reveal imbalanced evolution between nucleotide sequences and chromosome synteny.</title>
        <authorList>
            <person name="Kobayashi Y."/>
            <person name="Kayamori A."/>
            <person name="Aoki K."/>
            <person name="Shiwa Y."/>
            <person name="Matsutani M."/>
            <person name="Fujita N."/>
            <person name="Sugita T."/>
            <person name="Iwasaki W."/>
            <person name="Tanaka N."/>
            <person name="Takashima M."/>
        </authorList>
    </citation>
    <scope>NUCLEOTIDE SEQUENCE</scope>
    <source>
        <strain evidence="1">HIS019</strain>
    </source>
</reference>
<dbReference type="InterPro" id="IPR032710">
    <property type="entry name" value="NTF2-like_dom_sf"/>
</dbReference>
<dbReference type="Proteomes" id="UP001233271">
    <property type="component" value="Chromosome 7b"/>
</dbReference>
<dbReference type="EMBL" id="AP028219">
    <property type="protein sequence ID" value="BEI95031.1"/>
    <property type="molecule type" value="Genomic_DNA"/>
</dbReference>
<dbReference type="PANTHER" id="PTHR38436">
    <property type="entry name" value="POLYKETIDE CYCLASE SNOAL-LIKE DOMAIN"/>
    <property type="match status" value="1"/>
</dbReference>
<dbReference type="RefSeq" id="XP_060460296.1">
    <property type="nucleotide sequence ID" value="XM_060604064.1"/>
</dbReference>
<keyword evidence="2" id="KW-1185">Reference proteome</keyword>
<accession>A0AA48LA62</accession>
<dbReference type="InterPro" id="IPR009959">
    <property type="entry name" value="Cyclase_SnoaL-like"/>
</dbReference>
<dbReference type="Gene3D" id="3.10.450.50">
    <property type="match status" value="1"/>
</dbReference>
<dbReference type="SUPFAM" id="SSF54427">
    <property type="entry name" value="NTF2-like"/>
    <property type="match status" value="1"/>
</dbReference>
<dbReference type="AlphaFoldDB" id="A0AA48LA62"/>
<dbReference type="Pfam" id="PF07366">
    <property type="entry name" value="SnoaL"/>
    <property type="match status" value="1"/>
</dbReference>
<dbReference type="GO" id="GO:0030638">
    <property type="term" value="P:polyketide metabolic process"/>
    <property type="evidence" value="ECO:0007669"/>
    <property type="project" value="InterPro"/>
</dbReference>
<evidence type="ECO:0008006" key="3">
    <source>
        <dbReference type="Google" id="ProtNLM"/>
    </source>
</evidence>
<name>A0AA48LA62_9TREE</name>
<sequence>MTKFTAEDNKKVIAEYFEQYWGKGNVDIVDKLCVPDYLIHYPMHGPIKGRDASKKMLNDFRASFPDLTFWGVGPLIAENTPEGDFVVGRWDGGGTHTGPAFADLAIGELKTANTGKAIRFTGTTVFRMEGGKIVEEMGEEGALRACSQLGLVGDIRWT</sequence>
<evidence type="ECO:0000313" key="2">
    <source>
        <dbReference type="Proteomes" id="UP001233271"/>
    </source>
</evidence>
<proteinExistence type="predicted"/>
<gene>
    <name evidence="1" type="ORF">CcaverHIS019_0706120</name>
</gene>
<dbReference type="GeneID" id="85498901"/>
<evidence type="ECO:0000313" key="1">
    <source>
        <dbReference type="EMBL" id="BEI95031.1"/>
    </source>
</evidence>
<dbReference type="PANTHER" id="PTHR38436:SF1">
    <property type="entry name" value="ESTER CYCLASE"/>
    <property type="match status" value="1"/>
</dbReference>
<dbReference type="KEGG" id="ccac:CcaHIS019_0706120"/>
<protein>
    <recommendedName>
        <fullName evidence="3">SnoaL-domain-containing protein</fullName>
    </recommendedName>
</protein>
<organism evidence="1 2">
    <name type="scientific">Cutaneotrichosporon cavernicola</name>
    <dbReference type="NCBI Taxonomy" id="279322"/>
    <lineage>
        <taxon>Eukaryota</taxon>
        <taxon>Fungi</taxon>
        <taxon>Dikarya</taxon>
        <taxon>Basidiomycota</taxon>
        <taxon>Agaricomycotina</taxon>
        <taxon>Tremellomycetes</taxon>
        <taxon>Trichosporonales</taxon>
        <taxon>Trichosporonaceae</taxon>
        <taxon>Cutaneotrichosporon</taxon>
    </lineage>
</organism>